<dbReference type="EMBL" id="UOEH01000671">
    <property type="protein sequence ID" value="VAW08549.1"/>
    <property type="molecule type" value="Genomic_DNA"/>
</dbReference>
<dbReference type="AlphaFoldDB" id="A0A3B0T8V4"/>
<accession>A0A3B0T8V4</accession>
<reference evidence="2" key="1">
    <citation type="submission" date="2018-06" db="EMBL/GenBank/DDBJ databases">
        <authorList>
            <person name="Zhirakovskaya E."/>
        </authorList>
    </citation>
    <scope>NUCLEOTIDE SEQUENCE</scope>
</reference>
<proteinExistence type="predicted"/>
<evidence type="ECO:0000256" key="1">
    <source>
        <dbReference type="SAM" id="MobiDB-lite"/>
    </source>
</evidence>
<organism evidence="2">
    <name type="scientific">hydrothermal vent metagenome</name>
    <dbReference type="NCBI Taxonomy" id="652676"/>
    <lineage>
        <taxon>unclassified sequences</taxon>
        <taxon>metagenomes</taxon>
        <taxon>ecological metagenomes</taxon>
    </lineage>
</organism>
<evidence type="ECO:0000313" key="2">
    <source>
        <dbReference type="EMBL" id="VAW08549.1"/>
    </source>
</evidence>
<sequence length="62" mass="7115">MVPIHLHSGNPGLQITERLLDHRDKPGEGNTYYAYFFLNQPLRQAPQNRTTPTRIDSSILQP</sequence>
<protein>
    <submittedName>
        <fullName evidence="2">Uncharacterized protein</fullName>
    </submittedName>
</protein>
<feature type="region of interest" description="Disordered" evidence="1">
    <location>
        <begin position="43"/>
        <end position="62"/>
    </location>
</feature>
<name>A0A3B0T8V4_9ZZZZ</name>
<gene>
    <name evidence="2" type="ORF">MNBD_ALPHA05-2208</name>
</gene>